<dbReference type="GO" id="GO:0005886">
    <property type="term" value="C:plasma membrane"/>
    <property type="evidence" value="ECO:0007669"/>
    <property type="project" value="TreeGrafter"/>
</dbReference>
<feature type="domain" description="CTCK" evidence="12">
    <location>
        <begin position="1306"/>
        <end position="1386"/>
    </location>
</feature>
<dbReference type="PROSITE" id="PS01186">
    <property type="entry name" value="EGF_2"/>
    <property type="match status" value="6"/>
</dbReference>
<dbReference type="SMART" id="SM00282">
    <property type="entry name" value="LamG"/>
    <property type="match status" value="1"/>
</dbReference>
<dbReference type="CDD" id="cd00054">
    <property type="entry name" value="EGF_CA"/>
    <property type="match status" value="5"/>
</dbReference>
<protein>
    <submittedName>
        <fullName evidence="15">Uncharacterized protein</fullName>
    </submittedName>
</protein>
<feature type="domain" description="EGF-like" evidence="14">
    <location>
        <begin position="852"/>
        <end position="887"/>
    </location>
</feature>
<dbReference type="SUPFAM" id="SSF52058">
    <property type="entry name" value="L domain-like"/>
    <property type="match status" value="3"/>
</dbReference>
<dbReference type="PROSITE" id="PS51257">
    <property type="entry name" value="PROKAR_LIPOPROTEIN"/>
    <property type="match status" value="1"/>
</dbReference>
<evidence type="ECO:0000256" key="10">
    <source>
        <dbReference type="PROSITE-ProRule" id="PRU00076"/>
    </source>
</evidence>
<feature type="signal peptide" evidence="11">
    <location>
        <begin position="1"/>
        <end position="16"/>
    </location>
</feature>
<feature type="domain" description="EGF-like" evidence="14">
    <location>
        <begin position="1269"/>
        <end position="1307"/>
    </location>
</feature>
<evidence type="ECO:0000259" key="12">
    <source>
        <dbReference type="PROSITE" id="PS01225"/>
    </source>
</evidence>
<keyword evidence="9" id="KW-0325">Glycoprotein</keyword>
<keyword evidence="7" id="KW-0677">Repeat</keyword>
<feature type="disulfide bond" evidence="10">
    <location>
        <begin position="1297"/>
        <end position="1306"/>
    </location>
</feature>
<dbReference type="GO" id="GO:0005576">
    <property type="term" value="C:extracellular region"/>
    <property type="evidence" value="ECO:0007669"/>
    <property type="project" value="UniProtKB-SubCell"/>
</dbReference>
<dbReference type="InterPro" id="IPR000483">
    <property type="entry name" value="Cys-rich_flank_reg_C"/>
</dbReference>
<feature type="chain" id="PRO_5035768169" evidence="11">
    <location>
        <begin position="17"/>
        <end position="1395"/>
    </location>
</feature>
<evidence type="ECO:0000256" key="11">
    <source>
        <dbReference type="SAM" id="SignalP"/>
    </source>
</evidence>
<feature type="disulfide bond" evidence="10">
    <location>
        <begin position="1057"/>
        <end position="1067"/>
    </location>
</feature>
<name>A0A8S1EKV2_9PELO</name>
<dbReference type="SMART" id="SM00181">
    <property type="entry name" value="EGF"/>
    <property type="match status" value="7"/>
</dbReference>
<evidence type="ECO:0000256" key="7">
    <source>
        <dbReference type="ARBA" id="ARBA00022737"/>
    </source>
</evidence>
<evidence type="ECO:0000256" key="2">
    <source>
        <dbReference type="ARBA" id="ARBA00022473"/>
    </source>
</evidence>
<dbReference type="Gene3D" id="3.80.10.10">
    <property type="entry name" value="Ribonuclease Inhibitor"/>
    <property type="match status" value="6"/>
</dbReference>
<organism evidence="15 16">
    <name type="scientific">Caenorhabditis bovis</name>
    <dbReference type="NCBI Taxonomy" id="2654633"/>
    <lineage>
        <taxon>Eukaryota</taxon>
        <taxon>Metazoa</taxon>
        <taxon>Ecdysozoa</taxon>
        <taxon>Nematoda</taxon>
        <taxon>Chromadorea</taxon>
        <taxon>Rhabditida</taxon>
        <taxon>Rhabditina</taxon>
        <taxon>Rhabditomorpha</taxon>
        <taxon>Rhabditoidea</taxon>
        <taxon>Rhabditidae</taxon>
        <taxon>Peloderinae</taxon>
        <taxon>Caenorhabditis</taxon>
    </lineage>
</organism>
<dbReference type="FunFam" id="2.10.25.10:FF:000080">
    <property type="entry name" value="Neurogenic locus notch 1"/>
    <property type="match status" value="1"/>
</dbReference>
<keyword evidence="3" id="KW-0964">Secreted</keyword>
<dbReference type="Gene3D" id="2.60.120.200">
    <property type="match status" value="1"/>
</dbReference>
<dbReference type="PROSITE" id="PS00010">
    <property type="entry name" value="ASX_HYDROXYL"/>
    <property type="match status" value="2"/>
</dbReference>
<comment type="subcellular location">
    <subcellularLocation>
        <location evidence="1">Secreted</location>
    </subcellularLocation>
</comment>
<dbReference type="Pfam" id="PF13855">
    <property type="entry name" value="LRR_8"/>
    <property type="match status" value="6"/>
</dbReference>
<feature type="domain" description="EGF-like" evidence="14">
    <location>
        <begin position="1053"/>
        <end position="1090"/>
    </location>
</feature>
<dbReference type="SUPFAM" id="SSF57196">
    <property type="entry name" value="EGF/Laminin"/>
    <property type="match status" value="6"/>
</dbReference>
<feature type="disulfide bond" evidence="10">
    <location>
        <begin position="994"/>
        <end position="1003"/>
    </location>
</feature>
<dbReference type="Pfam" id="PF01462">
    <property type="entry name" value="LRRNT"/>
    <property type="match status" value="3"/>
</dbReference>
<evidence type="ECO:0000313" key="16">
    <source>
        <dbReference type="Proteomes" id="UP000494206"/>
    </source>
</evidence>
<dbReference type="FunFam" id="2.10.25.10:FF:000063">
    <property type="entry name" value="Slit guidance ligand 2"/>
    <property type="match status" value="1"/>
</dbReference>
<dbReference type="EMBL" id="CADEPM010000002">
    <property type="protein sequence ID" value="CAB3399988.1"/>
    <property type="molecule type" value="Genomic_DNA"/>
</dbReference>
<keyword evidence="8 10" id="KW-1015">Disulfide bond</keyword>
<dbReference type="InterPro" id="IPR018097">
    <property type="entry name" value="EGF_Ca-bd_CS"/>
</dbReference>
<evidence type="ECO:0000256" key="4">
    <source>
        <dbReference type="ARBA" id="ARBA00022536"/>
    </source>
</evidence>
<feature type="disulfide bond" evidence="10">
    <location>
        <begin position="1278"/>
        <end position="1295"/>
    </location>
</feature>
<dbReference type="PROSITE" id="PS01185">
    <property type="entry name" value="CTCK_1"/>
    <property type="match status" value="1"/>
</dbReference>
<keyword evidence="4 10" id="KW-0245">EGF-like domain</keyword>
<dbReference type="PRINTS" id="PR00019">
    <property type="entry name" value="LEURICHRPT"/>
</dbReference>
<dbReference type="FunFam" id="2.10.25.10:FF:000851">
    <property type="entry name" value="Slit homolog 1 protein"/>
    <property type="match status" value="1"/>
</dbReference>
<dbReference type="Gene3D" id="2.10.25.10">
    <property type="entry name" value="Laminin"/>
    <property type="match status" value="6"/>
</dbReference>
<dbReference type="InterPro" id="IPR003591">
    <property type="entry name" value="Leu-rich_rpt_typical-subtyp"/>
</dbReference>
<comment type="caution">
    <text evidence="10">Lacks conserved residue(s) required for the propagation of feature annotation.</text>
</comment>
<dbReference type="PANTHER" id="PTHR24369:SF196">
    <property type="entry name" value="RETICULON 4 RECEPTOR LIKE 1"/>
    <property type="match status" value="1"/>
</dbReference>
<feature type="domain" description="EGF-like" evidence="14">
    <location>
        <begin position="1006"/>
        <end position="1042"/>
    </location>
</feature>
<keyword evidence="5" id="KW-0433">Leucine-rich repeat</keyword>
<dbReference type="InterPro" id="IPR032675">
    <property type="entry name" value="LRR_dom_sf"/>
</dbReference>
<sequence>MIRLLLAVLLLPIATGCPSQCSCSSGTVICTGKMLTKIPEGIPSDTHRLDLQENRITIIRNGDLDHLRHLKILQLMDNHIHAIEEHAFDHLESLERLRLNRNKIRLLPDDIFKHNRLLHRLDLSENFLTVITDDQLRGPKNMRNLQIDKNNLVCLETTTISQWTSLEILTLNSNNLTTIGELDLMPNLRQFRLSDNPWLCDCRLKWMKRSLTGQAASHAKCAKPAVLHGTTIADVDESLMKCSGIEKRATMSCKDTRLCPASCTCTETTVDCRDRGLTYVPSNLPPLTTELRLEQNLISYVPPHAFKNLNRLIRLDISRNRISEIASKAFEGLNSLNSLVLYGNNITELPVDAFSGLSGLQLLLLNANQLHCIRKGTFDYVPKLNLLSLYDNQIKSISEDTFKNLTRLTTLHLAKNPLICDCNLEWLARWNQEKNVETSGARCEGPRRLARKKFATLPLSKFRCKGSEVFITHKADQCFIDFNCPSQCMCHGTTIECSDKGLETIPINIPHYATHLILSKNRIRKISMASNIHLLTNLQKLDLSHNQIASIEDGSFANLKQLKDLNLAQNNIQCLTSKAFEGLDALRTIQLSGNDIPCDCRISSLVEWLQFNRSRSIDIHLCSHPDSKAGVPYSDLSLEDLQCTEQSTEMCSDSGDYCPIGCTCLDNVVRCSNKDLTEFPAGIPSDTIELFLDSNKIQDIPIHQISRLSNLVKLDLSHNQIVSIENNTFSNLTRLSTLIISYNKLRCLQPQAFSGLQSLRILSLHGNDISVLPESAFESLSNITHIAVGSNALYCDCRMAWFSKWIKSKFVEAGIARCDAPSNVAHQLLLTALPSQFVCSTPIPNKVASKCNSCLDSPCKNDATCEPISGKDYKCQCRAGFHGKNCEHEIDACYGHPCRNNATCKVIQAGRFECICAKGFKGAYCETNIDDCLNNKCQNGAKCVDMINSYRCQCPKEYSGKFCENKLEYCSKGLNPCENNSKCMKVENGYNCTCLPGFRGKNCEENIDDCNDHRCRNGGICVDGITTYSCQCVMGFTGQFCDIPPISNMLYQNTAQCQSNSCGKGYCHLNEESNEYECKCHEGFAGTTCDRQLSIGFNRHGAYVALEPWETDGTITFVLRTTNRSGILLYYGDEHFISAELFDGRIKVAYYIGNYPASHMYSYVTVNDGLPHTIRISMEGKKCNLEVDKNPPQSIENDGKISKMAIDSKKLLYMGGMPDELIKKALKTFQIREGHSLKGCISNVTVNSNLIDFKSAIENMKTDEGCSGVVDLCAGIDCGHGICESNSTSQNGYICRCNIGYSGAFCTEREITCNKDKFRKYHIEGDCRSVEEIKNAECNGYCGDGEECCHAVKTKKRRVKMTCKDGTSKVSIVNIIRKCQCVDFCPARGFMKYIR</sequence>
<dbReference type="InterPro" id="IPR013320">
    <property type="entry name" value="ConA-like_dom_sf"/>
</dbReference>
<dbReference type="SMART" id="SM00179">
    <property type="entry name" value="EGF_CA"/>
    <property type="match status" value="6"/>
</dbReference>
<dbReference type="InterPro" id="IPR000742">
    <property type="entry name" value="EGF"/>
</dbReference>
<dbReference type="GO" id="GO:0007399">
    <property type="term" value="P:nervous system development"/>
    <property type="evidence" value="ECO:0007669"/>
    <property type="project" value="UniProtKB-ARBA"/>
</dbReference>
<feature type="disulfide bond" evidence="10">
    <location>
        <begin position="1032"/>
        <end position="1041"/>
    </location>
</feature>
<evidence type="ECO:0000256" key="3">
    <source>
        <dbReference type="ARBA" id="ARBA00022525"/>
    </source>
</evidence>
<dbReference type="OrthoDB" id="283575at2759"/>
<accession>A0A8S1EKV2</accession>
<dbReference type="PANTHER" id="PTHR24369">
    <property type="entry name" value="ANTIGEN BSP, PUTATIVE-RELATED"/>
    <property type="match status" value="1"/>
</dbReference>
<dbReference type="InterPro" id="IPR050541">
    <property type="entry name" value="LRR_TM_domain-containing"/>
</dbReference>
<feature type="disulfide bond" evidence="10">
    <location>
        <begin position="1080"/>
        <end position="1089"/>
    </location>
</feature>
<evidence type="ECO:0000256" key="1">
    <source>
        <dbReference type="ARBA" id="ARBA00004613"/>
    </source>
</evidence>
<dbReference type="FunFam" id="3.80.10.10:FF:000002">
    <property type="entry name" value="Slit guidance ligand 2"/>
    <property type="match status" value="1"/>
</dbReference>
<feature type="domain" description="Laminin G" evidence="13">
    <location>
        <begin position="1093"/>
        <end position="1266"/>
    </location>
</feature>
<dbReference type="PROSITE" id="PS50026">
    <property type="entry name" value="EGF_3"/>
    <property type="match status" value="7"/>
</dbReference>
<keyword evidence="16" id="KW-1185">Reference proteome</keyword>
<evidence type="ECO:0000256" key="8">
    <source>
        <dbReference type="ARBA" id="ARBA00023157"/>
    </source>
</evidence>
<feature type="disulfide bond" evidence="10">
    <location>
        <begin position="1273"/>
        <end position="1283"/>
    </location>
</feature>
<dbReference type="SMART" id="SM00041">
    <property type="entry name" value="CT"/>
    <property type="match status" value="1"/>
</dbReference>
<dbReference type="FunFam" id="2.10.25.10:FF:000053">
    <property type="entry name" value="Slit guidance ligand 2"/>
    <property type="match status" value="1"/>
</dbReference>
<evidence type="ECO:0000256" key="9">
    <source>
        <dbReference type="ARBA" id="ARBA00023180"/>
    </source>
</evidence>
<dbReference type="FunFam" id="3.80.10.10:FF:000004">
    <property type="entry name" value="Slit guidance ligand 2"/>
    <property type="match status" value="1"/>
</dbReference>
<reference evidence="15 16" key="1">
    <citation type="submission" date="2020-04" db="EMBL/GenBank/DDBJ databases">
        <authorList>
            <person name="Laetsch R D."/>
            <person name="Stevens L."/>
            <person name="Kumar S."/>
            <person name="Blaxter L. M."/>
        </authorList>
    </citation>
    <scope>NUCLEOTIDE SEQUENCE [LARGE SCALE GENOMIC DNA]</scope>
</reference>
<dbReference type="CDD" id="cd00110">
    <property type="entry name" value="LamG"/>
    <property type="match status" value="1"/>
</dbReference>
<keyword evidence="2" id="KW-0217">Developmental protein</keyword>
<dbReference type="Pfam" id="PF01463">
    <property type="entry name" value="LRRCT"/>
    <property type="match status" value="3"/>
</dbReference>
<dbReference type="InterPro" id="IPR001881">
    <property type="entry name" value="EGF-like_Ca-bd_dom"/>
</dbReference>
<evidence type="ECO:0000256" key="6">
    <source>
        <dbReference type="ARBA" id="ARBA00022729"/>
    </source>
</evidence>
<feature type="domain" description="EGF-like" evidence="14">
    <location>
        <begin position="928"/>
        <end position="964"/>
    </location>
</feature>
<dbReference type="InterPro" id="IPR000152">
    <property type="entry name" value="EGF-type_Asp/Asn_hydroxyl_site"/>
</dbReference>
<feature type="disulfide bond" evidence="10">
    <location>
        <begin position="916"/>
        <end position="925"/>
    </location>
</feature>
<dbReference type="InterPro" id="IPR006207">
    <property type="entry name" value="Cys_knot_C"/>
</dbReference>
<dbReference type="Pfam" id="PF02210">
    <property type="entry name" value="Laminin_G_2"/>
    <property type="match status" value="1"/>
</dbReference>
<dbReference type="SMART" id="SM00082">
    <property type="entry name" value="LRRCT"/>
    <property type="match status" value="4"/>
</dbReference>
<comment type="caution">
    <text evidence="15">The sequence shown here is derived from an EMBL/GenBank/DDBJ whole genome shotgun (WGS) entry which is preliminary data.</text>
</comment>
<dbReference type="PROSITE" id="PS50025">
    <property type="entry name" value="LAM_G_DOMAIN"/>
    <property type="match status" value="1"/>
</dbReference>
<dbReference type="InterPro" id="IPR001611">
    <property type="entry name" value="Leu-rich_rpt"/>
</dbReference>
<evidence type="ECO:0000256" key="5">
    <source>
        <dbReference type="ARBA" id="ARBA00022614"/>
    </source>
</evidence>
<dbReference type="SMART" id="SM00365">
    <property type="entry name" value="LRR_SD22"/>
    <property type="match status" value="11"/>
</dbReference>
<dbReference type="PROSITE" id="PS00022">
    <property type="entry name" value="EGF_1"/>
    <property type="match status" value="7"/>
</dbReference>
<proteinExistence type="predicted"/>
<dbReference type="FunFam" id="3.80.10.10:FF:000082">
    <property type="entry name" value="Leucine-rich repeat-containing 24"/>
    <property type="match status" value="1"/>
</dbReference>
<dbReference type="Proteomes" id="UP000494206">
    <property type="component" value="Unassembled WGS sequence"/>
</dbReference>
<feature type="domain" description="EGF-like" evidence="14">
    <location>
        <begin position="966"/>
        <end position="1004"/>
    </location>
</feature>
<evidence type="ECO:0000259" key="13">
    <source>
        <dbReference type="PROSITE" id="PS50025"/>
    </source>
</evidence>
<dbReference type="SMART" id="SM00013">
    <property type="entry name" value="LRRNT"/>
    <property type="match status" value="4"/>
</dbReference>
<feature type="domain" description="EGF-like" evidence="14">
    <location>
        <begin position="889"/>
        <end position="926"/>
    </location>
</feature>
<dbReference type="PROSITE" id="PS01225">
    <property type="entry name" value="CTCK_2"/>
    <property type="match status" value="1"/>
</dbReference>
<evidence type="ECO:0000259" key="14">
    <source>
        <dbReference type="PROSITE" id="PS50026"/>
    </source>
</evidence>
<dbReference type="PROSITE" id="PS01187">
    <property type="entry name" value="EGF_CA"/>
    <property type="match status" value="2"/>
</dbReference>
<feature type="disulfide bond" evidence="10">
    <location>
        <begin position="954"/>
        <end position="963"/>
    </location>
</feature>
<gene>
    <name evidence="15" type="ORF">CBOVIS_LOCUS3017</name>
</gene>
<keyword evidence="6 11" id="KW-0732">Signal</keyword>
<dbReference type="FunFam" id="3.80.10.10:FF:000032">
    <property type="entry name" value="Slit homolog 2 (Drosophila)"/>
    <property type="match status" value="1"/>
</dbReference>
<evidence type="ECO:0000313" key="15">
    <source>
        <dbReference type="EMBL" id="CAB3399988.1"/>
    </source>
</evidence>
<dbReference type="FunFam" id="2.10.25.10:FF:000045">
    <property type="entry name" value="Slit guidance ligand 2"/>
    <property type="match status" value="1"/>
</dbReference>
<feature type="disulfide bond" evidence="10">
    <location>
        <begin position="877"/>
        <end position="886"/>
    </location>
</feature>
<dbReference type="PRINTS" id="PR01983">
    <property type="entry name" value="NOTCH"/>
</dbReference>
<dbReference type="InterPro" id="IPR000372">
    <property type="entry name" value="LRRNT"/>
</dbReference>
<dbReference type="SUPFAM" id="SSF49899">
    <property type="entry name" value="Concanavalin A-like lectins/glucanases"/>
    <property type="match status" value="1"/>
</dbReference>
<dbReference type="GO" id="GO:0005509">
    <property type="term" value="F:calcium ion binding"/>
    <property type="evidence" value="ECO:0007669"/>
    <property type="project" value="InterPro"/>
</dbReference>
<dbReference type="InterPro" id="IPR001791">
    <property type="entry name" value="Laminin_G"/>
</dbReference>
<dbReference type="Pfam" id="PF00008">
    <property type="entry name" value="EGF"/>
    <property type="match status" value="5"/>
</dbReference>
<dbReference type="PROSITE" id="PS51450">
    <property type="entry name" value="LRR"/>
    <property type="match status" value="5"/>
</dbReference>
<dbReference type="SMART" id="SM00369">
    <property type="entry name" value="LRR_TYP"/>
    <property type="match status" value="14"/>
</dbReference>